<evidence type="ECO:0000313" key="7">
    <source>
        <dbReference type="EMBL" id="CAB4909159.1"/>
    </source>
</evidence>
<protein>
    <submittedName>
        <fullName evidence="5">Unannotated protein</fullName>
    </submittedName>
</protein>
<dbReference type="EMBL" id="CAFBIY010000037">
    <property type="protein sequence ID" value="CAB4849359.1"/>
    <property type="molecule type" value="Genomic_DNA"/>
</dbReference>
<dbReference type="PANTHER" id="PTHR10434">
    <property type="entry name" value="1-ACYL-SN-GLYCEROL-3-PHOSPHATE ACYLTRANSFERASE"/>
    <property type="match status" value="1"/>
</dbReference>
<dbReference type="EMBL" id="CAEZYF010000033">
    <property type="protein sequence ID" value="CAB4745948.1"/>
    <property type="molecule type" value="Genomic_DNA"/>
</dbReference>
<evidence type="ECO:0000259" key="3">
    <source>
        <dbReference type="SMART" id="SM00563"/>
    </source>
</evidence>
<evidence type="ECO:0000313" key="6">
    <source>
        <dbReference type="EMBL" id="CAB4849359.1"/>
    </source>
</evidence>
<dbReference type="EMBL" id="CAFBOL010000017">
    <property type="protein sequence ID" value="CAB4983106.1"/>
    <property type="molecule type" value="Genomic_DNA"/>
</dbReference>
<keyword evidence="2" id="KW-0012">Acyltransferase</keyword>
<name>A0A6J7AG31_9ZZZZ</name>
<dbReference type="CDD" id="cd07989">
    <property type="entry name" value="LPLAT_AGPAT-like"/>
    <property type="match status" value="1"/>
</dbReference>
<evidence type="ECO:0000313" key="5">
    <source>
        <dbReference type="EMBL" id="CAB4831510.1"/>
    </source>
</evidence>
<evidence type="ECO:0000256" key="1">
    <source>
        <dbReference type="ARBA" id="ARBA00022679"/>
    </source>
</evidence>
<dbReference type="AlphaFoldDB" id="A0A6J7AG31"/>
<dbReference type="GO" id="GO:0003841">
    <property type="term" value="F:1-acylglycerol-3-phosphate O-acyltransferase activity"/>
    <property type="evidence" value="ECO:0007669"/>
    <property type="project" value="TreeGrafter"/>
</dbReference>
<dbReference type="InterPro" id="IPR002123">
    <property type="entry name" value="Plipid/glycerol_acylTrfase"/>
</dbReference>
<gene>
    <name evidence="4" type="ORF">UFOPK2656_03227</name>
    <name evidence="5" type="ORF">UFOPK3099_02136</name>
    <name evidence="6" type="ORF">UFOPK3267_00906</name>
    <name evidence="7" type="ORF">UFOPK3651_00035</name>
    <name evidence="8" type="ORF">UFOPK3931_00930</name>
</gene>
<evidence type="ECO:0000256" key="2">
    <source>
        <dbReference type="ARBA" id="ARBA00023315"/>
    </source>
</evidence>
<sequence length="342" mass="37289">MKLRNTPSKLSSVPQLRKLSKLGDAAGSAVQAVLKPAKALGFPYRKPSVPKGQVVPQTPSKLGADFDTDWARKAPAKVVRAIVTNGPVRAAIKLLADPEIEGLDRLADLERLDTTPAMIFAPNHHSHLDTGVMIVAVPEPWRSKLVVAAAADYFFDTKVKGTLAALTLNAFPIDREVTGRKSSDELRRLIDTGWSLVIYPEGGRSPDGWGQDFKGGAAYLANRTGAPVVPVFIDGTGAIYGKGMKRPKPGKTKVVFGSPLYPIEGESTRRFNTRIEAAVTALADEALTDFWTARQRAAAGTNPKLTGPEYNGWRRQWALAEHRKLGKAGQRRRQKRRWPDLG</sequence>
<evidence type="ECO:0000313" key="4">
    <source>
        <dbReference type="EMBL" id="CAB4745948.1"/>
    </source>
</evidence>
<proteinExistence type="predicted"/>
<dbReference type="EMBL" id="CAFBMT010000001">
    <property type="protein sequence ID" value="CAB4909159.1"/>
    <property type="molecule type" value="Genomic_DNA"/>
</dbReference>
<dbReference type="SMART" id="SM00563">
    <property type="entry name" value="PlsC"/>
    <property type="match status" value="1"/>
</dbReference>
<accession>A0A6J7AG31</accession>
<dbReference type="PANTHER" id="PTHR10434:SF11">
    <property type="entry name" value="1-ACYL-SN-GLYCEROL-3-PHOSPHATE ACYLTRANSFERASE"/>
    <property type="match status" value="1"/>
</dbReference>
<evidence type="ECO:0000313" key="8">
    <source>
        <dbReference type="EMBL" id="CAB4983106.1"/>
    </source>
</evidence>
<dbReference type="Pfam" id="PF01553">
    <property type="entry name" value="Acyltransferase"/>
    <property type="match status" value="1"/>
</dbReference>
<dbReference type="GO" id="GO:0006654">
    <property type="term" value="P:phosphatidic acid biosynthetic process"/>
    <property type="evidence" value="ECO:0007669"/>
    <property type="project" value="TreeGrafter"/>
</dbReference>
<feature type="domain" description="Phospholipid/glycerol acyltransferase" evidence="3">
    <location>
        <begin position="118"/>
        <end position="236"/>
    </location>
</feature>
<reference evidence="5" key="1">
    <citation type="submission" date="2020-05" db="EMBL/GenBank/DDBJ databases">
        <authorList>
            <person name="Chiriac C."/>
            <person name="Salcher M."/>
            <person name="Ghai R."/>
            <person name="Kavagutti S V."/>
        </authorList>
    </citation>
    <scope>NUCLEOTIDE SEQUENCE</scope>
</reference>
<keyword evidence="1" id="KW-0808">Transferase</keyword>
<dbReference type="SUPFAM" id="SSF69593">
    <property type="entry name" value="Glycerol-3-phosphate (1)-acyltransferase"/>
    <property type="match status" value="1"/>
</dbReference>
<organism evidence="5">
    <name type="scientific">freshwater metagenome</name>
    <dbReference type="NCBI Taxonomy" id="449393"/>
    <lineage>
        <taxon>unclassified sequences</taxon>
        <taxon>metagenomes</taxon>
        <taxon>ecological metagenomes</taxon>
    </lineage>
</organism>
<dbReference type="EMBL" id="CAFAAV010000194">
    <property type="protein sequence ID" value="CAB4831510.1"/>
    <property type="molecule type" value="Genomic_DNA"/>
</dbReference>